<dbReference type="InterPro" id="IPR036322">
    <property type="entry name" value="WD40_repeat_dom_sf"/>
</dbReference>
<dbReference type="SMART" id="SM00320">
    <property type="entry name" value="WD40"/>
    <property type="match status" value="3"/>
</dbReference>
<evidence type="ECO:0000256" key="3">
    <source>
        <dbReference type="ARBA" id="ARBA00023006"/>
    </source>
</evidence>
<proteinExistence type="evidence at transcript level"/>
<keyword evidence="1" id="KW-0853">WD repeat</keyword>
<dbReference type="PANTHER" id="PTHR11227">
    <property type="entry name" value="WD-REPEAT PROTEIN INTERACTING WITH PHOSPHOINOSIDES WIPI -RELATED"/>
    <property type="match status" value="1"/>
</dbReference>
<sequence>MSRKSVLFSGFNQDNHCFIVGTCKGFRIFNSDPLREISSWKDEEKGGVTTAEMLFRTDFIALVYESHPQEVLIWDNFNKKSVITIELPTEIKTVRLKRDRILIGLASMVKVYTFTSNPQLLHSFETTHNPLGICCLSPSSSNSYLAFGYKKGFVRIIDLSNTDRSPLDIQAHETCITYITPNVQGTKLATASDKGTLIRIFSTSDGALLSELRRGSQPASINSINFNSDSSLICATSSHGTIHLFAVDDSTMNRHCSLASSKSFVPKYFNSEWSFCRIDVPGGSPCICAFGADKDSIIAICMDGSYHKFKFQKGSYSKEVYHMFLDSCDI</sequence>
<keyword evidence="2" id="KW-0677">Repeat</keyword>
<dbReference type="Pfam" id="PF21032">
    <property type="entry name" value="PROPPIN"/>
    <property type="match status" value="1"/>
</dbReference>
<gene>
    <name evidence="5" type="primary">WIPI3</name>
</gene>
<evidence type="ECO:0000256" key="4">
    <source>
        <dbReference type="ARBA" id="ARBA00025740"/>
    </source>
</evidence>
<evidence type="ECO:0000256" key="2">
    <source>
        <dbReference type="ARBA" id="ARBA00022737"/>
    </source>
</evidence>
<dbReference type="InterPro" id="IPR001680">
    <property type="entry name" value="WD40_rpt"/>
</dbReference>
<dbReference type="InterPro" id="IPR015943">
    <property type="entry name" value="WD40/YVTN_repeat-like_dom_sf"/>
</dbReference>
<dbReference type="OrthoDB" id="1667587at2759"/>
<dbReference type="SUPFAM" id="SSF50978">
    <property type="entry name" value="WD40 repeat-like"/>
    <property type="match status" value="1"/>
</dbReference>
<evidence type="ECO:0000313" key="5">
    <source>
        <dbReference type="EMBL" id="ACO11876.1"/>
    </source>
</evidence>
<keyword evidence="3" id="KW-0072">Autophagy</keyword>
<reference evidence="5" key="1">
    <citation type="submission" date="2009-06" db="EMBL/GenBank/DDBJ databases">
        <title>Lepeophtheirus salmonis ESTs and full-length cDNAs.</title>
        <authorList>
            <person name="Yasuike M."/>
            <person name="von Schalburg K."/>
            <person name="Cooper G."/>
            <person name="Leong J."/>
            <person name="Jones S.R.M."/>
            <person name="Koop B.F."/>
        </authorList>
    </citation>
    <scope>NUCLEOTIDE SEQUENCE</scope>
    <source>
        <strain evidence="5">Pacific form</strain>
        <tissue evidence="5">Whole</tissue>
    </source>
</reference>
<protein>
    <submittedName>
        <fullName evidence="5">WD repeat domain phosphoinositide-interacting protein 3</fullName>
    </submittedName>
</protein>
<organism evidence="5">
    <name type="scientific">Lepeophtheirus salmonis</name>
    <name type="common">Salmon louse</name>
    <name type="synonym">Caligus salmonis</name>
    <dbReference type="NCBI Taxonomy" id="72036"/>
    <lineage>
        <taxon>Eukaryota</taxon>
        <taxon>Metazoa</taxon>
        <taxon>Ecdysozoa</taxon>
        <taxon>Arthropoda</taxon>
        <taxon>Crustacea</taxon>
        <taxon>Multicrustacea</taxon>
        <taxon>Hexanauplia</taxon>
        <taxon>Copepoda</taxon>
        <taxon>Siphonostomatoida</taxon>
        <taxon>Caligidae</taxon>
        <taxon>Lepeophtheirus</taxon>
    </lineage>
</organism>
<comment type="similarity">
    <text evidence="4">Belongs to the WD repeat PROPPIN family.</text>
</comment>
<dbReference type="InterPro" id="IPR048720">
    <property type="entry name" value="PROPPIN"/>
</dbReference>
<dbReference type="Gene3D" id="2.130.10.10">
    <property type="entry name" value="YVTN repeat-like/Quinoprotein amine dehydrogenase"/>
    <property type="match status" value="1"/>
</dbReference>
<dbReference type="AlphaFoldDB" id="C1BS73"/>
<evidence type="ECO:0000256" key="1">
    <source>
        <dbReference type="ARBA" id="ARBA00022574"/>
    </source>
</evidence>
<dbReference type="EMBL" id="BT077452">
    <property type="protein sequence ID" value="ACO11876.1"/>
    <property type="molecule type" value="mRNA"/>
</dbReference>
<accession>C1BS73</accession>
<dbReference type="GO" id="GO:0006914">
    <property type="term" value="P:autophagy"/>
    <property type="evidence" value="ECO:0007669"/>
    <property type="project" value="UniProtKB-KW"/>
</dbReference>
<name>C1BS73_LEPSM</name>
<dbReference type="GO" id="GO:0005737">
    <property type="term" value="C:cytoplasm"/>
    <property type="evidence" value="ECO:0007669"/>
    <property type="project" value="UniProtKB-ARBA"/>
</dbReference>